<sequence>MHLLGGAVPDKIREDLIYHNIEITRNAKHVICAQSLVSDLTLSFLKLAERDDIIKVINTHQPWKSLPIDYFRKKDKALERLLEIADKGTPFLCPCNSSNQALRIYLDLQKRHPDRKYLLVTQGVATEPEQSEFLANPNKHAHKYDGVIFSPSMESGVSIDVEHFKETIGFCSANEKVGTPEAFVQQILRGRKAQR</sequence>
<keyword evidence="2" id="KW-1185">Reference proteome</keyword>
<organism evidence="1 2">
    <name type="scientific">Candidatus Thiomargarita nelsonii</name>
    <dbReference type="NCBI Taxonomy" id="1003181"/>
    <lineage>
        <taxon>Bacteria</taxon>
        <taxon>Pseudomonadati</taxon>
        <taxon>Pseudomonadota</taxon>
        <taxon>Gammaproteobacteria</taxon>
        <taxon>Thiotrichales</taxon>
        <taxon>Thiotrichaceae</taxon>
        <taxon>Thiomargarita</taxon>
    </lineage>
</organism>
<feature type="non-terminal residue" evidence="1">
    <location>
        <position position="195"/>
    </location>
</feature>
<name>A0A176RYD8_9GAMM</name>
<dbReference type="AlphaFoldDB" id="A0A176RYD8"/>
<protein>
    <submittedName>
        <fullName evidence="1">Phage-related protein</fullName>
    </submittedName>
</protein>
<gene>
    <name evidence="1" type="ORF">THIOM_003470</name>
</gene>
<dbReference type="Proteomes" id="UP000076962">
    <property type="component" value="Unassembled WGS sequence"/>
</dbReference>
<reference evidence="1 2" key="1">
    <citation type="submission" date="2016-05" db="EMBL/GenBank/DDBJ databases">
        <title>Single-cell genome of chain-forming Candidatus Thiomargarita nelsonii and comparison to other large sulfur-oxidizing bacteria.</title>
        <authorList>
            <person name="Winkel M."/>
            <person name="Salman V."/>
            <person name="Woyke T."/>
            <person name="Schulz-Vogt H."/>
            <person name="Richter M."/>
            <person name="Flood B."/>
            <person name="Bailey J."/>
            <person name="Amann R."/>
            <person name="Mussmann M."/>
        </authorList>
    </citation>
    <scope>NUCLEOTIDE SEQUENCE [LARGE SCALE GENOMIC DNA]</scope>
    <source>
        <strain evidence="1 2">THI036</strain>
    </source>
</reference>
<accession>A0A176RYD8</accession>
<comment type="caution">
    <text evidence="1">The sequence shown here is derived from an EMBL/GenBank/DDBJ whole genome shotgun (WGS) entry which is preliminary data.</text>
</comment>
<proteinExistence type="predicted"/>
<evidence type="ECO:0000313" key="1">
    <source>
        <dbReference type="EMBL" id="OAD20802.1"/>
    </source>
</evidence>
<dbReference type="EMBL" id="LUTY01002101">
    <property type="protein sequence ID" value="OAD20802.1"/>
    <property type="molecule type" value="Genomic_DNA"/>
</dbReference>
<evidence type="ECO:0000313" key="2">
    <source>
        <dbReference type="Proteomes" id="UP000076962"/>
    </source>
</evidence>